<protein>
    <submittedName>
        <fullName evidence="5">N-acetylmuramoyl-L-alanine amidase</fullName>
    </submittedName>
</protein>
<dbReference type="Gene3D" id="2.30.30.40">
    <property type="entry name" value="SH3 Domains"/>
    <property type="match status" value="1"/>
</dbReference>
<dbReference type="PANTHER" id="PTHR30404">
    <property type="entry name" value="N-ACETYLMURAMOYL-L-ALANINE AMIDASE"/>
    <property type="match status" value="1"/>
</dbReference>
<evidence type="ECO:0000256" key="1">
    <source>
        <dbReference type="ARBA" id="ARBA00022801"/>
    </source>
</evidence>
<comment type="caution">
    <text evidence="5">The sequence shown here is derived from an EMBL/GenBank/DDBJ whole genome shotgun (WGS) entry which is preliminary data.</text>
</comment>
<dbReference type="InterPro" id="IPR003646">
    <property type="entry name" value="SH3-like_bac-type"/>
</dbReference>
<feature type="domain" description="MurNAc-LAA" evidence="4">
    <location>
        <begin position="443"/>
        <end position="555"/>
    </location>
</feature>
<organism evidence="5 6">
    <name type="scientific">Leptolyngbya foveolarum</name>
    <dbReference type="NCBI Taxonomy" id="47253"/>
    <lineage>
        <taxon>Bacteria</taxon>
        <taxon>Bacillati</taxon>
        <taxon>Cyanobacteriota</taxon>
        <taxon>Cyanophyceae</taxon>
        <taxon>Leptolyngbyales</taxon>
        <taxon>Leptolyngbyaceae</taxon>
        <taxon>Leptolyngbya group</taxon>
        <taxon>Leptolyngbya</taxon>
    </lineage>
</organism>
<name>A0A2W4WKZ2_9CYAN</name>
<dbReference type="SMART" id="SM00646">
    <property type="entry name" value="Ami_3"/>
    <property type="match status" value="1"/>
</dbReference>
<dbReference type="GO" id="GO:0008745">
    <property type="term" value="F:N-acetylmuramoyl-L-alanine amidase activity"/>
    <property type="evidence" value="ECO:0007669"/>
    <property type="project" value="InterPro"/>
</dbReference>
<evidence type="ECO:0000313" key="6">
    <source>
        <dbReference type="Proteomes" id="UP000249354"/>
    </source>
</evidence>
<dbReference type="SUPFAM" id="SSF53187">
    <property type="entry name" value="Zn-dependent exopeptidases"/>
    <property type="match status" value="1"/>
</dbReference>
<dbReference type="InterPro" id="IPR002508">
    <property type="entry name" value="MurNAc-LAA_cat"/>
</dbReference>
<evidence type="ECO:0000313" key="5">
    <source>
        <dbReference type="EMBL" id="PZO19928.1"/>
    </source>
</evidence>
<dbReference type="Proteomes" id="UP000249354">
    <property type="component" value="Unassembled WGS sequence"/>
</dbReference>
<dbReference type="CDD" id="cd02696">
    <property type="entry name" value="MurNAc-LAA"/>
    <property type="match status" value="1"/>
</dbReference>
<reference evidence="6" key="1">
    <citation type="submission" date="2018-04" db="EMBL/GenBank/DDBJ databases">
        <authorList>
            <person name="Cornet L."/>
        </authorList>
    </citation>
    <scope>NUCLEOTIDE SEQUENCE [LARGE SCALE GENOMIC DNA]</scope>
</reference>
<evidence type="ECO:0000256" key="2">
    <source>
        <dbReference type="ARBA" id="ARBA00023316"/>
    </source>
</evidence>
<proteinExistence type="predicted"/>
<dbReference type="Pfam" id="PF01520">
    <property type="entry name" value="Amidase_3"/>
    <property type="match status" value="1"/>
</dbReference>
<feature type="domain" description="SH3b" evidence="3">
    <location>
        <begin position="206"/>
        <end position="264"/>
    </location>
</feature>
<dbReference type="GO" id="GO:0071555">
    <property type="term" value="P:cell wall organization"/>
    <property type="evidence" value="ECO:0007669"/>
    <property type="project" value="UniProtKB-KW"/>
</dbReference>
<keyword evidence="2" id="KW-0961">Cell wall biogenesis/degradation</keyword>
<reference evidence="5 6" key="2">
    <citation type="submission" date="2018-06" db="EMBL/GenBank/DDBJ databases">
        <title>Metagenomic assembly of (sub)arctic Cyanobacteria and their associated microbiome from non-axenic cultures.</title>
        <authorList>
            <person name="Baurain D."/>
        </authorList>
    </citation>
    <scope>NUCLEOTIDE SEQUENCE [LARGE SCALE GENOMIC DNA]</scope>
    <source>
        <strain evidence="5">ULC129bin1</strain>
    </source>
</reference>
<evidence type="ECO:0000259" key="3">
    <source>
        <dbReference type="SMART" id="SM00287"/>
    </source>
</evidence>
<dbReference type="InterPro" id="IPR050695">
    <property type="entry name" value="N-acetylmuramoyl_amidase_3"/>
</dbReference>
<keyword evidence="1" id="KW-0378">Hydrolase</keyword>
<gene>
    <name evidence="5" type="ORF">DCF25_07455</name>
</gene>
<dbReference type="PANTHER" id="PTHR30404:SF0">
    <property type="entry name" value="N-ACETYLMURAMOYL-L-ALANINE AMIDASE AMIC"/>
    <property type="match status" value="1"/>
</dbReference>
<dbReference type="AlphaFoldDB" id="A0A2W4WKZ2"/>
<sequence length="561" mass="60723">MQPSPDSLFVAYPPTKYETVADRIFFIGTANPDDPVAINGQVIENRSDDGHFAPTLPLEMGENTFTLVQGDQSVTLNITRSSIEPPMPEGVGFAEGSLMPAENIARLPGELICLSAIAPPNAQVSATLGNNTLTLTPQTSVDLPPNSAVLTDQTTPVALSATEYAGCIMPAEPGDLGSPSFTIKAQGQTVTAEAPGQVSILSPTDIQVAEVTADFGIARTGPATDYSRITPLPAGTRAAITGRDSEWLRLDYGGWIKESETQVSSAPVPPASIIRGISTDQKGDWTEVVFPLQTPVPIEIKQDTQSLTLTLHNTTPQTDTIYFSNDPVVERMDFNSVLPNSAEYTFHFKKPQQWGYKLRYEGTSLILSLKHAPKTNSLKGTTILIDPGHGSNADLGSRGPTGYPEKDVALIVSKLLRDELKSRGATVVMTREGDDDLYPDDRVETIEATEPTLALSLHYNALPDAGDALGTSGVGSFWYHPQAHDLASFLHNYLIEELGRESYGVYWNNLALTRPTVAPSVLLELGFMINPEEFEWITDEKSQQKLAKTLAQGVEKWLEGQ</sequence>
<dbReference type="EMBL" id="QBMC01000036">
    <property type="protein sequence ID" value="PZO19928.1"/>
    <property type="molecule type" value="Genomic_DNA"/>
</dbReference>
<dbReference type="GO" id="GO:0030288">
    <property type="term" value="C:outer membrane-bounded periplasmic space"/>
    <property type="evidence" value="ECO:0007669"/>
    <property type="project" value="TreeGrafter"/>
</dbReference>
<accession>A0A2W4WKZ2</accession>
<dbReference type="SMART" id="SM00287">
    <property type="entry name" value="SH3b"/>
    <property type="match status" value="1"/>
</dbReference>
<dbReference type="GO" id="GO:0009253">
    <property type="term" value="P:peptidoglycan catabolic process"/>
    <property type="evidence" value="ECO:0007669"/>
    <property type="project" value="InterPro"/>
</dbReference>
<dbReference type="Gene3D" id="3.40.630.40">
    <property type="entry name" value="Zn-dependent exopeptidases"/>
    <property type="match status" value="1"/>
</dbReference>
<evidence type="ECO:0000259" key="4">
    <source>
        <dbReference type="SMART" id="SM00646"/>
    </source>
</evidence>